<dbReference type="EMBL" id="JAHSPG010000004">
    <property type="protein sequence ID" value="MBV4357374.1"/>
    <property type="molecule type" value="Genomic_DNA"/>
</dbReference>
<evidence type="ECO:0000259" key="2">
    <source>
        <dbReference type="Pfam" id="PF09722"/>
    </source>
</evidence>
<evidence type="ECO:0000313" key="4">
    <source>
        <dbReference type="EMBL" id="MBV4357374.1"/>
    </source>
</evidence>
<dbReference type="NCBIfam" id="TIGR02293">
    <property type="entry name" value="TAS_TIGR02293"/>
    <property type="match status" value="1"/>
</dbReference>
<feature type="domain" description="Antitoxin Xre-like helix-turn-helix" evidence="3">
    <location>
        <begin position="62"/>
        <end position="114"/>
    </location>
</feature>
<evidence type="ECO:0000256" key="1">
    <source>
        <dbReference type="SAM" id="MobiDB-lite"/>
    </source>
</evidence>
<dbReference type="InterPro" id="IPR011979">
    <property type="entry name" value="Antitox_Xre"/>
</dbReference>
<dbReference type="AlphaFoldDB" id="A0A9E2S9Z9"/>
<dbReference type="Pfam" id="PF09722">
    <property type="entry name" value="Xre_MbcA_ParS_C"/>
    <property type="match status" value="1"/>
</dbReference>
<dbReference type="Proteomes" id="UP000812270">
    <property type="component" value="Unassembled WGS sequence"/>
</dbReference>
<name>A0A9E2S9Z9_9BACT</name>
<feature type="domain" description="Antitoxin Xre/MbcA/ParS-like toxin-binding" evidence="2">
    <location>
        <begin position="121"/>
        <end position="169"/>
    </location>
</feature>
<organism evidence="4 5">
    <name type="scientific">Pinibacter aurantiacus</name>
    <dbReference type="NCBI Taxonomy" id="2851599"/>
    <lineage>
        <taxon>Bacteria</taxon>
        <taxon>Pseudomonadati</taxon>
        <taxon>Bacteroidota</taxon>
        <taxon>Chitinophagia</taxon>
        <taxon>Chitinophagales</taxon>
        <taxon>Chitinophagaceae</taxon>
        <taxon>Pinibacter</taxon>
    </lineage>
</organism>
<evidence type="ECO:0000259" key="3">
    <source>
        <dbReference type="Pfam" id="PF20432"/>
    </source>
</evidence>
<dbReference type="GO" id="GO:0003677">
    <property type="term" value="F:DNA binding"/>
    <property type="evidence" value="ECO:0007669"/>
    <property type="project" value="InterPro"/>
</dbReference>
<dbReference type="RefSeq" id="WP_217791017.1">
    <property type="nucleotide sequence ID" value="NZ_JAHSPG010000004.1"/>
</dbReference>
<accession>A0A9E2S9Z9</accession>
<gene>
    <name evidence="4" type="ORF">KTO63_09470</name>
</gene>
<dbReference type="InterPro" id="IPR046847">
    <property type="entry name" value="Xre-like_HTH"/>
</dbReference>
<protein>
    <submittedName>
        <fullName evidence="4">MbcA/ParS/Xre antitoxin family protein</fullName>
    </submittedName>
</protein>
<reference evidence="4" key="1">
    <citation type="submission" date="2021-06" db="EMBL/GenBank/DDBJ databases">
        <authorList>
            <person name="Huq M.A."/>
        </authorList>
    </citation>
    <scope>NUCLEOTIDE SEQUENCE</scope>
    <source>
        <strain evidence="4">MAH-26</strain>
    </source>
</reference>
<evidence type="ECO:0000313" key="5">
    <source>
        <dbReference type="Proteomes" id="UP000812270"/>
    </source>
</evidence>
<comment type="caution">
    <text evidence="4">The sequence shown here is derived from an EMBL/GenBank/DDBJ whole genome shotgun (WGS) entry which is preliminary data.</text>
</comment>
<dbReference type="InterPro" id="IPR024467">
    <property type="entry name" value="Xre/MbcA/ParS-like_toxin-bd"/>
</dbReference>
<feature type="region of interest" description="Disordered" evidence="1">
    <location>
        <begin position="1"/>
        <end position="21"/>
    </location>
</feature>
<keyword evidence="5" id="KW-1185">Reference proteome</keyword>
<sequence>MAKTRKISRMGKTSSVVKGTKGSGMKAVAGGGKVYKFDFTILSKKPESHMTPIEKMQRLSIGISKKDLEDLKNRAELDYDKLAALLSVTRSTLINKQGSEKFNPTLGERIIGLADIYSYGYEVFEDEERFNQWMFRQNTALGGKTPYEICNNQFGREEVRNVIGRIDYGVYS</sequence>
<dbReference type="Pfam" id="PF20432">
    <property type="entry name" value="Xre-like-HTH"/>
    <property type="match status" value="1"/>
</dbReference>
<proteinExistence type="predicted"/>